<evidence type="ECO:0000259" key="7">
    <source>
        <dbReference type="SMART" id="SM00014"/>
    </source>
</evidence>
<reference evidence="8" key="1">
    <citation type="submission" date="2022-07" db="EMBL/GenBank/DDBJ databases">
        <title>Genome analysis of Parmales, a sister group of diatoms, reveals the evolutionary specialization of diatoms from phago-mixotrophs to photoautotrophs.</title>
        <authorList>
            <person name="Ban H."/>
            <person name="Sato S."/>
            <person name="Yoshikawa S."/>
            <person name="Kazumasa Y."/>
            <person name="Nakamura Y."/>
            <person name="Ichinomiya M."/>
            <person name="Saitoh K."/>
            <person name="Sato N."/>
            <person name="Blanc-Mathieu R."/>
            <person name="Endo H."/>
            <person name="Kuwata A."/>
            <person name="Ogata H."/>
        </authorList>
    </citation>
    <scope>NUCLEOTIDE SEQUENCE</scope>
</reference>
<dbReference type="EMBL" id="BRXZ01000798">
    <property type="protein sequence ID" value="GMH54166.1"/>
    <property type="molecule type" value="Genomic_DNA"/>
</dbReference>
<dbReference type="SUPFAM" id="SSF48317">
    <property type="entry name" value="Acid phosphatase/Vanadium-dependent haloperoxidase"/>
    <property type="match status" value="1"/>
</dbReference>
<dbReference type="GO" id="GO:0008195">
    <property type="term" value="F:phosphatidate phosphatase activity"/>
    <property type="evidence" value="ECO:0007669"/>
    <property type="project" value="TreeGrafter"/>
</dbReference>
<proteinExistence type="inferred from homology"/>
<comment type="similarity">
    <text evidence="2">Belongs to the PA-phosphatase related phosphoesterase family.</text>
</comment>
<feature type="transmembrane region" description="Helical" evidence="6">
    <location>
        <begin position="73"/>
        <end position="94"/>
    </location>
</feature>
<keyword evidence="3 6" id="KW-0812">Transmembrane</keyword>
<evidence type="ECO:0000256" key="6">
    <source>
        <dbReference type="SAM" id="Phobius"/>
    </source>
</evidence>
<evidence type="ECO:0000256" key="2">
    <source>
        <dbReference type="ARBA" id="ARBA00008816"/>
    </source>
</evidence>
<evidence type="ECO:0000313" key="9">
    <source>
        <dbReference type="Proteomes" id="UP001165082"/>
    </source>
</evidence>
<feature type="transmembrane region" description="Helical" evidence="6">
    <location>
        <begin position="214"/>
        <end position="233"/>
    </location>
</feature>
<dbReference type="GO" id="GO:0046839">
    <property type="term" value="P:phospholipid dephosphorylation"/>
    <property type="evidence" value="ECO:0007669"/>
    <property type="project" value="TreeGrafter"/>
</dbReference>
<evidence type="ECO:0000256" key="3">
    <source>
        <dbReference type="ARBA" id="ARBA00022692"/>
    </source>
</evidence>
<dbReference type="GO" id="GO:0016020">
    <property type="term" value="C:membrane"/>
    <property type="evidence" value="ECO:0007669"/>
    <property type="project" value="UniProtKB-SubCell"/>
</dbReference>
<keyword evidence="5 6" id="KW-0472">Membrane</keyword>
<dbReference type="OrthoDB" id="195285at2759"/>
<gene>
    <name evidence="8" type="ORF">TrRE_jg3609</name>
</gene>
<dbReference type="Proteomes" id="UP001165082">
    <property type="component" value="Unassembled WGS sequence"/>
</dbReference>
<keyword evidence="9" id="KW-1185">Reference proteome</keyword>
<protein>
    <recommendedName>
        <fullName evidence="7">Phosphatidic acid phosphatase type 2/haloperoxidase domain-containing protein</fullName>
    </recommendedName>
</protein>
<feature type="transmembrane region" description="Helical" evidence="6">
    <location>
        <begin position="185"/>
        <end position="202"/>
    </location>
</feature>
<dbReference type="GO" id="GO:0006644">
    <property type="term" value="P:phospholipid metabolic process"/>
    <property type="evidence" value="ECO:0007669"/>
    <property type="project" value="InterPro"/>
</dbReference>
<dbReference type="Pfam" id="PF01569">
    <property type="entry name" value="PAP2"/>
    <property type="match status" value="1"/>
</dbReference>
<comment type="caution">
    <text evidence="8">The sequence shown here is derived from an EMBL/GenBank/DDBJ whole genome shotgun (WGS) entry which is preliminary data.</text>
</comment>
<accession>A0A9W6ZL23</accession>
<dbReference type="AlphaFoldDB" id="A0A9W6ZL23"/>
<dbReference type="PANTHER" id="PTHR10165:SF35">
    <property type="entry name" value="RE23632P"/>
    <property type="match status" value="1"/>
</dbReference>
<evidence type="ECO:0000313" key="8">
    <source>
        <dbReference type="EMBL" id="GMH54166.1"/>
    </source>
</evidence>
<keyword evidence="4 6" id="KW-1133">Transmembrane helix</keyword>
<dbReference type="InterPro" id="IPR043216">
    <property type="entry name" value="PAP-like"/>
</dbReference>
<comment type="subcellular location">
    <subcellularLocation>
        <location evidence="1">Membrane</location>
        <topology evidence="1">Multi-pass membrane protein</topology>
    </subcellularLocation>
</comment>
<evidence type="ECO:0000256" key="4">
    <source>
        <dbReference type="ARBA" id="ARBA00022989"/>
    </source>
</evidence>
<organism evidence="8 9">
    <name type="scientific">Triparma retinervis</name>
    <dbReference type="NCBI Taxonomy" id="2557542"/>
    <lineage>
        <taxon>Eukaryota</taxon>
        <taxon>Sar</taxon>
        <taxon>Stramenopiles</taxon>
        <taxon>Ochrophyta</taxon>
        <taxon>Bolidophyceae</taxon>
        <taxon>Parmales</taxon>
        <taxon>Triparmaceae</taxon>
        <taxon>Triparma</taxon>
    </lineage>
</organism>
<dbReference type="PANTHER" id="PTHR10165">
    <property type="entry name" value="LIPID PHOSPHATE PHOSPHATASE"/>
    <property type="match status" value="1"/>
</dbReference>
<evidence type="ECO:0000256" key="1">
    <source>
        <dbReference type="ARBA" id="ARBA00004141"/>
    </source>
</evidence>
<feature type="domain" description="Phosphatidic acid phosphatase type 2/haloperoxidase" evidence="7">
    <location>
        <begin position="76"/>
        <end position="229"/>
    </location>
</feature>
<evidence type="ECO:0000256" key="5">
    <source>
        <dbReference type="ARBA" id="ARBA00023136"/>
    </source>
</evidence>
<dbReference type="InterPro" id="IPR036938">
    <property type="entry name" value="PAP2/HPO_sf"/>
</dbReference>
<name>A0A9W6ZL23_9STRA</name>
<dbReference type="SMART" id="SM00014">
    <property type="entry name" value="acidPPc"/>
    <property type="match status" value="1"/>
</dbReference>
<sequence>MNPYLPDNEVTVSGLMLAVISFVLPVSTFVLVWFCCSRRRSVDSKGEDDPLMNLEEGDGSKVGRKRLDGRTDFLLILTAYFYAMGATLLITDWAKLYVGRLRPNFYAICDYNDEKMKCEAEESRQNEGRCSFPSGHSSLSMTGCLLISLYLGFKLTKTKKDNGNKLLREKCCGEGCTDFSFPECVYYIFLLPIFLALFVACSRVHDNWHHPSDVIAGALIGALSACWAFYQFYFRNLNVTFQSSAPYIFSFFTSS</sequence>
<feature type="transmembrane region" description="Helical" evidence="6">
    <location>
        <begin position="12"/>
        <end position="36"/>
    </location>
</feature>
<dbReference type="InterPro" id="IPR000326">
    <property type="entry name" value="PAP2/HPO"/>
</dbReference>
<dbReference type="Gene3D" id="1.20.144.10">
    <property type="entry name" value="Phosphatidic acid phosphatase type 2/haloperoxidase"/>
    <property type="match status" value="1"/>
</dbReference>